<name>A0A9N7U9W7_PLEPL</name>
<evidence type="ECO:0000313" key="3">
    <source>
        <dbReference type="EMBL" id="CAB1426772.1"/>
    </source>
</evidence>
<protein>
    <submittedName>
        <fullName evidence="3">Uncharacterized protein</fullName>
    </submittedName>
</protein>
<evidence type="ECO:0000313" key="4">
    <source>
        <dbReference type="Proteomes" id="UP001153269"/>
    </source>
</evidence>
<reference evidence="3" key="1">
    <citation type="submission" date="2020-03" db="EMBL/GenBank/DDBJ databases">
        <authorList>
            <person name="Weist P."/>
        </authorList>
    </citation>
    <scope>NUCLEOTIDE SEQUENCE</scope>
</reference>
<evidence type="ECO:0000256" key="2">
    <source>
        <dbReference type="SAM" id="MobiDB-lite"/>
    </source>
</evidence>
<feature type="compositionally biased region" description="Low complexity" evidence="2">
    <location>
        <begin position="39"/>
        <end position="54"/>
    </location>
</feature>
<keyword evidence="1" id="KW-0175">Coiled coil</keyword>
<organism evidence="3 4">
    <name type="scientific">Pleuronectes platessa</name>
    <name type="common">European plaice</name>
    <dbReference type="NCBI Taxonomy" id="8262"/>
    <lineage>
        <taxon>Eukaryota</taxon>
        <taxon>Metazoa</taxon>
        <taxon>Chordata</taxon>
        <taxon>Craniata</taxon>
        <taxon>Vertebrata</taxon>
        <taxon>Euteleostomi</taxon>
        <taxon>Actinopterygii</taxon>
        <taxon>Neopterygii</taxon>
        <taxon>Teleostei</taxon>
        <taxon>Neoteleostei</taxon>
        <taxon>Acanthomorphata</taxon>
        <taxon>Carangaria</taxon>
        <taxon>Pleuronectiformes</taxon>
        <taxon>Pleuronectoidei</taxon>
        <taxon>Pleuronectidae</taxon>
        <taxon>Pleuronectes</taxon>
    </lineage>
</organism>
<dbReference type="AlphaFoldDB" id="A0A9N7U9W7"/>
<keyword evidence="4" id="KW-1185">Reference proteome</keyword>
<comment type="caution">
    <text evidence="3">The sequence shown here is derived from an EMBL/GenBank/DDBJ whole genome shotgun (WGS) entry which is preliminary data.</text>
</comment>
<proteinExistence type="predicted"/>
<feature type="region of interest" description="Disordered" evidence="2">
    <location>
        <begin position="20"/>
        <end position="79"/>
    </location>
</feature>
<feature type="non-terminal residue" evidence="3">
    <location>
        <position position="193"/>
    </location>
</feature>
<sequence length="193" mass="21904">MRRRVDRCVEISNFIVSKAASRLSGKTPEGEEQDWPDASSLWNSSTSESGTSSSILKGASEHSKMSSVKHQEAAADAAASQAVLEVLQEQEREQLEIQRLEAEVKRKSAAQEAAALKRRLEQEAEEVKRRIRREDEDAEIKAELEEEHTAMQRTLEERRRRIQHLEAMKELSAAQARMQVYNQEPKDILGHGL</sequence>
<accession>A0A9N7U9W7</accession>
<feature type="compositionally biased region" description="Basic and acidic residues" evidence="2">
    <location>
        <begin position="59"/>
        <end position="73"/>
    </location>
</feature>
<feature type="coiled-coil region" evidence="1">
    <location>
        <begin position="83"/>
        <end position="184"/>
    </location>
</feature>
<gene>
    <name evidence="3" type="ORF">PLEPLA_LOCUS14710</name>
</gene>
<dbReference type="Proteomes" id="UP001153269">
    <property type="component" value="Unassembled WGS sequence"/>
</dbReference>
<dbReference type="EMBL" id="CADEAL010000914">
    <property type="protein sequence ID" value="CAB1426772.1"/>
    <property type="molecule type" value="Genomic_DNA"/>
</dbReference>
<evidence type="ECO:0000256" key="1">
    <source>
        <dbReference type="SAM" id="Coils"/>
    </source>
</evidence>